<feature type="transmembrane region" description="Helical" evidence="1">
    <location>
        <begin position="115"/>
        <end position="133"/>
    </location>
</feature>
<evidence type="ECO:0000313" key="3">
    <source>
        <dbReference type="EMBL" id="AKT40352.1"/>
    </source>
</evidence>
<dbReference type="SMART" id="SM00044">
    <property type="entry name" value="CYCc"/>
    <property type="match status" value="1"/>
</dbReference>
<dbReference type="OrthoDB" id="9806735at2"/>
<dbReference type="AlphaFoldDB" id="A0A0K1EI40"/>
<evidence type="ECO:0000256" key="1">
    <source>
        <dbReference type="SAM" id="Phobius"/>
    </source>
</evidence>
<keyword evidence="1" id="KW-1133">Transmembrane helix</keyword>
<dbReference type="PANTHER" id="PTHR43081">
    <property type="entry name" value="ADENYLATE CYCLASE, TERMINAL-DIFFERENTIATION SPECIFIC-RELATED"/>
    <property type="match status" value="1"/>
</dbReference>
<dbReference type="InterPro" id="IPR029787">
    <property type="entry name" value="Nucleotide_cyclase"/>
</dbReference>
<protein>
    <submittedName>
        <fullName evidence="3">Cyclase</fullName>
    </submittedName>
</protein>
<accession>A0A0K1EI40</accession>
<dbReference type="GO" id="GO:0035556">
    <property type="term" value="P:intracellular signal transduction"/>
    <property type="evidence" value="ECO:0007669"/>
    <property type="project" value="InterPro"/>
</dbReference>
<sequence length="430" mass="45991">MRASSHDTSGSAAEKAVDVERIHNARRVVQFRAAGSSLALALALGLTFGGGLEDWRPYAQVFAFHAALSVALVAVTRRSPESARWSGWAVAFMDLPLIHWAQLQSLPVSPSPGGVAAFSLGIYCVLLLFSSLYLDTRLCVAVATAGALSVVVQQQEANIRVGAQIAAVIVLGIAAATASHLLRRIRHLVGSVAREELKRARLGRYFSPTVAARVSEAEAASHPTTRQVTLLFSDIRDFTALSEKLDPVQVVAMLNEYHTHMVDAVFKNGGTLDKFIGDGLMAYFGAPLDDADHPEHAVRCALDMVRALDGVNRDRAARGEPPLRVGIGVHTGEVVVGDIGSPTRRLEYTAIGDAVNLASRIEGLTKVHDADVLVSESTRARCRSRFGWKETPPVTVKGKSTPVRTFMPLDLGDPRAEALSMLDAPAPVAG</sequence>
<keyword evidence="1" id="KW-0472">Membrane</keyword>
<dbReference type="GO" id="GO:0004016">
    <property type="term" value="F:adenylate cyclase activity"/>
    <property type="evidence" value="ECO:0007669"/>
    <property type="project" value="UniProtKB-ARBA"/>
</dbReference>
<dbReference type="PANTHER" id="PTHR43081:SF1">
    <property type="entry name" value="ADENYLATE CYCLASE, TERMINAL-DIFFERENTIATION SPECIFIC"/>
    <property type="match status" value="1"/>
</dbReference>
<dbReference type="InterPro" id="IPR050697">
    <property type="entry name" value="Adenylyl/Guanylyl_Cyclase_3/4"/>
</dbReference>
<reference evidence="3" key="1">
    <citation type="submission" date="2015-07" db="EMBL/GenBank/DDBJ databases">
        <title>Genome analysis of myxobacterium Chondromyces crocatus Cm c5 reveals a high potential for natural compound synthesis and the genetic basis for the loss of fruiting body formation.</title>
        <authorList>
            <person name="Zaburannyi N."/>
            <person name="Bunk B."/>
            <person name="Maier J."/>
            <person name="Overmann J."/>
            <person name="Mueller R."/>
        </authorList>
    </citation>
    <scope>NUCLEOTIDE SEQUENCE [LARGE SCALE GENOMIC DNA]</scope>
    <source>
        <strain evidence="3">Cm c5</strain>
    </source>
</reference>
<dbReference type="EMBL" id="CP012159">
    <property type="protein sequence ID" value="AKT40352.1"/>
    <property type="molecule type" value="Genomic_DNA"/>
</dbReference>
<dbReference type="CDD" id="cd07302">
    <property type="entry name" value="CHD"/>
    <property type="match status" value="1"/>
</dbReference>
<name>A0A0K1EI40_CHOCO</name>
<gene>
    <name evidence="3" type="ORF">CMC5_045050</name>
</gene>
<keyword evidence="1" id="KW-0812">Transmembrane</keyword>
<dbReference type="PATRIC" id="fig|52.7.peg.4971"/>
<evidence type="ECO:0000313" key="4">
    <source>
        <dbReference type="Proteomes" id="UP000067626"/>
    </source>
</evidence>
<dbReference type="PROSITE" id="PS50125">
    <property type="entry name" value="GUANYLATE_CYCLASE_2"/>
    <property type="match status" value="1"/>
</dbReference>
<dbReference type="GO" id="GO:0009190">
    <property type="term" value="P:cyclic nucleotide biosynthetic process"/>
    <property type="evidence" value="ECO:0007669"/>
    <property type="project" value="InterPro"/>
</dbReference>
<proteinExistence type="predicted"/>
<feature type="transmembrane region" description="Helical" evidence="1">
    <location>
        <begin position="31"/>
        <end position="52"/>
    </location>
</feature>
<dbReference type="RefSeq" id="WP_063796330.1">
    <property type="nucleotide sequence ID" value="NZ_CP012159.1"/>
</dbReference>
<dbReference type="KEGG" id="ccro:CMC5_045050"/>
<keyword evidence="4" id="KW-1185">Reference proteome</keyword>
<dbReference type="Gene3D" id="3.30.70.1230">
    <property type="entry name" value="Nucleotide cyclase"/>
    <property type="match status" value="1"/>
</dbReference>
<feature type="domain" description="Guanylate cyclase" evidence="2">
    <location>
        <begin position="229"/>
        <end position="362"/>
    </location>
</feature>
<dbReference type="Proteomes" id="UP000067626">
    <property type="component" value="Chromosome"/>
</dbReference>
<evidence type="ECO:0000259" key="2">
    <source>
        <dbReference type="PROSITE" id="PS50125"/>
    </source>
</evidence>
<dbReference type="Pfam" id="PF00211">
    <property type="entry name" value="Guanylate_cyc"/>
    <property type="match status" value="1"/>
</dbReference>
<dbReference type="STRING" id="52.CMC5_045050"/>
<feature type="transmembrane region" description="Helical" evidence="1">
    <location>
        <begin position="161"/>
        <end position="182"/>
    </location>
</feature>
<dbReference type="InterPro" id="IPR001054">
    <property type="entry name" value="A/G_cyclase"/>
</dbReference>
<organism evidence="3 4">
    <name type="scientific">Chondromyces crocatus</name>
    <dbReference type="NCBI Taxonomy" id="52"/>
    <lineage>
        <taxon>Bacteria</taxon>
        <taxon>Pseudomonadati</taxon>
        <taxon>Myxococcota</taxon>
        <taxon>Polyangia</taxon>
        <taxon>Polyangiales</taxon>
        <taxon>Polyangiaceae</taxon>
        <taxon>Chondromyces</taxon>
    </lineage>
</organism>
<dbReference type="SUPFAM" id="SSF55073">
    <property type="entry name" value="Nucleotide cyclase"/>
    <property type="match status" value="1"/>
</dbReference>